<feature type="domain" description="AB hydrolase-1" evidence="1">
    <location>
        <begin position="16"/>
        <end position="119"/>
    </location>
</feature>
<dbReference type="Pfam" id="PF00561">
    <property type="entry name" value="Abhydrolase_1"/>
    <property type="match status" value="1"/>
</dbReference>
<dbReference type="InterPro" id="IPR000073">
    <property type="entry name" value="AB_hydrolase_1"/>
</dbReference>
<gene>
    <name evidence="2" type="ORF">WDJ61_07970</name>
</gene>
<dbReference type="RefSeq" id="WP_338754305.1">
    <property type="nucleotide sequence ID" value="NZ_CP147404.1"/>
</dbReference>
<name>A0ABZ2NAA8_9BACI</name>
<dbReference type="InterPro" id="IPR029058">
    <property type="entry name" value="AB_hydrolase_fold"/>
</dbReference>
<dbReference type="EMBL" id="CP147404">
    <property type="protein sequence ID" value="WXB94551.1"/>
    <property type="molecule type" value="Genomic_DNA"/>
</dbReference>
<sequence length="264" mass="29935">MLDYKLYEHANSDKYVVLIHGMGGNSSIFYSNLKSLKKHFNILAVHLQGHGKSPSVEDEKNFNIEVAAQEVLKVLDHLLIKKAHFIGISLGTIVIHSIFKIAPKRVYSAVMGGAITHFNLFSKFLIKIGKMIKSFTPFLWIYKLCAYIIMPGKMNRRSRSLFISQATKMKRPDFLAWFNLVDTVEDVYRGVPESSKGVPKLYISGSEDHLFIKQLQKDISEDPYATFTLINNCGHVCNVEKSKEFNEASIDFLLNGGKEIKEAQ</sequence>
<evidence type="ECO:0000313" key="2">
    <source>
        <dbReference type="EMBL" id="WXB94551.1"/>
    </source>
</evidence>
<organism evidence="2 3">
    <name type="scientific">Bacillus kandeliae</name>
    <dbReference type="NCBI Taxonomy" id="3129297"/>
    <lineage>
        <taxon>Bacteria</taxon>
        <taxon>Bacillati</taxon>
        <taxon>Bacillota</taxon>
        <taxon>Bacilli</taxon>
        <taxon>Bacillales</taxon>
        <taxon>Bacillaceae</taxon>
        <taxon>Bacillus</taxon>
    </lineage>
</organism>
<keyword evidence="2" id="KW-0378">Hydrolase</keyword>
<dbReference type="PANTHER" id="PTHR43194">
    <property type="entry name" value="HYDROLASE ALPHA/BETA FOLD FAMILY"/>
    <property type="match status" value="1"/>
</dbReference>
<evidence type="ECO:0000313" key="3">
    <source>
        <dbReference type="Proteomes" id="UP001387364"/>
    </source>
</evidence>
<dbReference type="SUPFAM" id="SSF53474">
    <property type="entry name" value="alpha/beta-Hydrolases"/>
    <property type="match status" value="1"/>
</dbReference>
<dbReference type="GO" id="GO:0016787">
    <property type="term" value="F:hydrolase activity"/>
    <property type="evidence" value="ECO:0007669"/>
    <property type="project" value="UniProtKB-KW"/>
</dbReference>
<dbReference type="Proteomes" id="UP001387364">
    <property type="component" value="Chromosome"/>
</dbReference>
<proteinExistence type="predicted"/>
<dbReference type="PANTHER" id="PTHR43194:SF2">
    <property type="entry name" value="PEROXISOMAL MEMBRANE PROTEIN LPX1"/>
    <property type="match status" value="1"/>
</dbReference>
<dbReference type="InterPro" id="IPR050228">
    <property type="entry name" value="Carboxylesterase_BioH"/>
</dbReference>
<protein>
    <submittedName>
        <fullName evidence="2">Alpha/beta hydrolase</fullName>
    </submittedName>
</protein>
<keyword evidence="3" id="KW-1185">Reference proteome</keyword>
<dbReference type="Gene3D" id="3.40.50.1820">
    <property type="entry name" value="alpha/beta hydrolase"/>
    <property type="match status" value="1"/>
</dbReference>
<accession>A0ABZ2NAA8</accession>
<reference evidence="2 3" key="1">
    <citation type="submission" date="2024-02" db="EMBL/GenBank/DDBJ databases">
        <title>Seven novel Bacillus-like species.</title>
        <authorList>
            <person name="Liu G."/>
        </authorList>
    </citation>
    <scope>NUCLEOTIDE SEQUENCE [LARGE SCALE GENOMIC DNA]</scope>
    <source>
        <strain evidence="2 3">FJAT-52991</strain>
    </source>
</reference>
<evidence type="ECO:0000259" key="1">
    <source>
        <dbReference type="Pfam" id="PF00561"/>
    </source>
</evidence>